<accession>A0A818TTI6</accession>
<gene>
    <name evidence="1" type="ORF">GRG538_LOCUS27579</name>
</gene>
<dbReference type="InterPro" id="IPR021109">
    <property type="entry name" value="Peptidase_aspartic_dom_sf"/>
</dbReference>
<protein>
    <submittedName>
        <fullName evidence="1">Uncharacterized protein</fullName>
    </submittedName>
</protein>
<dbReference type="EMBL" id="CAJNYT010004772">
    <property type="protein sequence ID" value="CAF3689380.1"/>
    <property type="molecule type" value="Genomic_DNA"/>
</dbReference>
<proteinExistence type="predicted"/>
<dbReference type="Proteomes" id="UP000663872">
    <property type="component" value="Unassembled WGS sequence"/>
</dbReference>
<organism evidence="1 2">
    <name type="scientific">Rotaria socialis</name>
    <dbReference type="NCBI Taxonomy" id="392032"/>
    <lineage>
        <taxon>Eukaryota</taxon>
        <taxon>Metazoa</taxon>
        <taxon>Spiralia</taxon>
        <taxon>Gnathifera</taxon>
        <taxon>Rotifera</taxon>
        <taxon>Eurotatoria</taxon>
        <taxon>Bdelloidea</taxon>
        <taxon>Philodinida</taxon>
        <taxon>Philodinidae</taxon>
        <taxon>Rotaria</taxon>
    </lineage>
</organism>
<evidence type="ECO:0000313" key="1">
    <source>
        <dbReference type="EMBL" id="CAF3689380.1"/>
    </source>
</evidence>
<name>A0A818TTI6_9BILA</name>
<dbReference type="Gene3D" id="2.40.70.10">
    <property type="entry name" value="Acid Proteases"/>
    <property type="match status" value="1"/>
</dbReference>
<dbReference type="AlphaFoldDB" id="A0A818TTI6"/>
<evidence type="ECO:0000313" key="2">
    <source>
        <dbReference type="Proteomes" id="UP000663872"/>
    </source>
</evidence>
<dbReference type="SUPFAM" id="SSF50630">
    <property type="entry name" value="Acid proteases"/>
    <property type="match status" value="1"/>
</dbReference>
<comment type="caution">
    <text evidence="1">The sequence shown here is derived from an EMBL/GenBank/DDBJ whole genome shotgun (WGS) entry which is preliminary data.</text>
</comment>
<reference evidence="1" key="1">
    <citation type="submission" date="2021-02" db="EMBL/GenBank/DDBJ databases">
        <authorList>
            <person name="Nowell W R."/>
        </authorList>
    </citation>
    <scope>NUCLEOTIDE SEQUENCE</scope>
</reference>
<sequence>MSSSTLPFSSNHMKCDITSSFSNQIDTFSPPTSYLIAEAKVNGIHGLVLLDTGSGLTIISFQHWSIIGDKSSPLTPYTGPDIHGPEGSSICPVGWVTVDIAIAGIIIQHKAILAKNFKHLILIGNDLMKNIGIVLDIQANKMCNAGRLDVPLLSTQLRTIPPYYMAFIQVKKPSSISSVTWEASVSGVHRYVIAANSLVRIQNQSCAIQVANCSSKSQVIYPGQHLGTADLYDSENDDTTLVLPITSLSTTSTLPCNIIESSNQIYCSTQVKESSNNNNSITLN</sequence>